<feature type="compositionally biased region" description="Polar residues" evidence="2">
    <location>
        <begin position="253"/>
        <end position="269"/>
    </location>
</feature>
<evidence type="ECO:0000256" key="2">
    <source>
        <dbReference type="SAM" id="MobiDB-lite"/>
    </source>
</evidence>
<accession>A0A420IEA9</accession>
<dbReference type="GO" id="GO:0016579">
    <property type="term" value="P:protein deubiquitination"/>
    <property type="evidence" value="ECO:0007669"/>
    <property type="project" value="InterPro"/>
</dbReference>
<dbReference type="Proteomes" id="UP000285326">
    <property type="component" value="Unassembled WGS sequence"/>
</dbReference>
<keyword evidence="5" id="KW-0378">Hydrolase</keyword>
<dbReference type="GO" id="GO:0004843">
    <property type="term" value="F:cysteine-type deubiquitinase activity"/>
    <property type="evidence" value="ECO:0007669"/>
    <property type="project" value="InterPro"/>
</dbReference>
<organism evidence="5 6">
    <name type="scientific">Golovinomyces cichoracearum</name>
    <dbReference type="NCBI Taxonomy" id="62708"/>
    <lineage>
        <taxon>Eukaryota</taxon>
        <taxon>Fungi</taxon>
        <taxon>Dikarya</taxon>
        <taxon>Ascomycota</taxon>
        <taxon>Pezizomycotina</taxon>
        <taxon>Leotiomycetes</taxon>
        <taxon>Erysiphales</taxon>
        <taxon>Erysiphaceae</taxon>
        <taxon>Golovinomyces</taxon>
    </lineage>
</organism>
<feature type="domain" description="USP" evidence="4">
    <location>
        <begin position="686"/>
        <end position="1048"/>
    </location>
</feature>
<dbReference type="PROSITE" id="PS50206">
    <property type="entry name" value="RHODANESE_3"/>
    <property type="match status" value="1"/>
</dbReference>
<gene>
    <name evidence="5" type="ORF">GcM1_246077</name>
</gene>
<evidence type="ECO:0000259" key="4">
    <source>
        <dbReference type="PROSITE" id="PS50235"/>
    </source>
</evidence>
<feature type="region of interest" description="Disordered" evidence="2">
    <location>
        <begin position="332"/>
        <end position="351"/>
    </location>
</feature>
<dbReference type="InterPro" id="IPR001763">
    <property type="entry name" value="Rhodanese-like_dom"/>
</dbReference>
<dbReference type="Gene3D" id="3.40.250.10">
    <property type="entry name" value="Rhodanese-like domain"/>
    <property type="match status" value="1"/>
</dbReference>
<evidence type="ECO:0000259" key="3">
    <source>
        <dbReference type="PROSITE" id="PS50206"/>
    </source>
</evidence>
<dbReference type="InterPro" id="IPR028889">
    <property type="entry name" value="USP"/>
</dbReference>
<dbReference type="InterPro" id="IPR001394">
    <property type="entry name" value="Peptidase_C19_UCH"/>
</dbReference>
<comment type="caution">
    <text evidence="5">The sequence shown here is derived from an EMBL/GenBank/DDBJ whole genome shotgun (WGS) entry which is preliminary data.</text>
</comment>
<dbReference type="SMART" id="SM00450">
    <property type="entry name" value="RHOD"/>
    <property type="match status" value="1"/>
</dbReference>
<dbReference type="SUPFAM" id="SSF54001">
    <property type="entry name" value="Cysteine proteinases"/>
    <property type="match status" value="1"/>
</dbReference>
<dbReference type="SUPFAM" id="SSF52821">
    <property type="entry name" value="Rhodanese/Cell cycle control phosphatase"/>
    <property type="match status" value="1"/>
</dbReference>
<proteinExistence type="inferred from homology"/>
<dbReference type="InterPro" id="IPR050185">
    <property type="entry name" value="Ub_carboxyl-term_hydrolase"/>
</dbReference>
<dbReference type="CDD" id="cd02257">
    <property type="entry name" value="Peptidase_C19"/>
    <property type="match status" value="1"/>
</dbReference>
<dbReference type="InterPro" id="IPR038765">
    <property type="entry name" value="Papain-like_cys_pep_sf"/>
</dbReference>
<evidence type="ECO:0000313" key="6">
    <source>
        <dbReference type="Proteomes" id="UP000285326"/>
    </source>
</evidence>
<dbReference type="InterPro" id="IPR036873">
    <property type="entry name" value="Rhodanese-like_dom_sf"/>
</dbReference>
<feature type="region of interest" description="Disordered" evidence="2">
    <location>
        <begin position="1"/>
        <end position="28"/>
    </location>
</feature>
<reference evidence="5 6" key="1">
    <citation type="journal article" date="2018" name="BMC Genomics">
        <title>Comparative genome analyses reveal sequence features reflecting distinct modes of host-adaptation between dicot and monocot powdery mildew.</title>
        <authorList>
            <person name="Wu Y."/>
            <person name="Ma X."/>
            <person name="Pan Z."/>
            <person name="Kale S.D."/>
            <person name="Song Y."/>
            <person name="King H."/>
            <person name="Zhang Q."/>
            <person name="Presley C."/>
            <person name="Deng X."/>
            <person name="Wei C.I."/>
            <person name="Xiao S."/>
        </authorList>
    </citation>
    <scope>NUCLEOTIDE SEQUENCE [LARGE SCALE GENOMIC DNA]</scope>
    <source>
        <strain evidence="5">UMSG1</strain>
    </source>
</reference>
<name>A0A420IEA9_9PEZI</name>
<dbReference type="InterPro" id="IPR018200">
    <property type="entry name" value="USP_CS"/>
</dbReference>
<dbReference type="PROSITE" id="PS00973">
    <property type="entry name" value="USP_2"/>
    <property type="match status" value="1"/>
</dbReference>
<dbReference type="AlphaFoldDB" id="A0A420IEA9"/>
<comment type="similarity">
    <text evidence="1">Belongs to the peptidase C19 family.</text>
</comment>
<feature type="domain" description="Rhodanese" evidence="3">
    <location>
        <begin position="400"/>
        <end position="521"/>
    </location>
</feature>
<dbReference type="EMBL" id="MCBS01024663">
    <property type="protein sequence ID" value="RKF72867.1"/>
    <property type="molecule type" value="Genomic_DNA"/>
</dbReference>
<protein>
    <submittedName>
        <fullName evidence="5">Ubiquitin carboxyl-terminal hydrolase 4</fullName>
    </submittedName>
</protein>
<sequence length="1051" mass="117602">MRPSLADSPYNVATTSNGEIGHDEDLSKSSSRVMIHHDDLISVTPSVDISSPIKTIIRECEYLVKASDASLEFRRPDIALQQYLQASIIAIEIIPRHKEYRDLQFDRPELFKLYSGLKERIKSRNEKFMEAKNIIKKNNLLHGTQPVLGKISPQNSTSNQGSVGAAEDCGNEITIVPQTIPACNGKPKKNPPAKMHKPEALLGQPIQTSSNQSAQARNVDLATRFARLRNSEQNIPKQDPRIRTKPIPIPHGSVSNNNFTSNPQQTTKPISRPVGPREMPSVPKIRPRIDTASVDVGIPDLPRAPDAIYSPARGTEVSTANNLLFSMRTNSFKNSNQQSTPPVSRALPSSVNLDGRRNSLALVRRLSQPVDYSRDQKPNLPQSNYVTSEELEKLLAHGTQENSILLVDLRSREAFDICHIETPYIICVEPITLRRDISGDQLADSMVIAPDSEQILFEKRNEFDLVVVYDQSSKKISDNGKILDFTTAVYDYGYEKRLKRHPLFLIAGLDGWRDLLGLKSLADTNSSNSRRATIQTMKIARPLVQAVSRETQNSTSQRQKRHYSRPLTMEQESIWASTIKEDMALNSSDNTDMVAELIYARTTEDFIRRYPELPVVQESMTSPTAPNIYQDQLVNIVPRPPARPAPAIPRQRSSGISEKRNSISYAHNLSNGESAILESQRPVGLTGLSNPRVLCYMNTVIQGLSATSWFRELIKNYVYPANPPIPRREGESTDPPQLMVRCLSTVFAHLWLGQYEFINPATFQGYVNAVHNQGPGGFGGPRVQHDCNEFLVMLIDILDDELNPLRNLPGRRPIEEIEGSLENSPTVLDAAAIYWADWTSNLGSPITRRMKGVTARIIDCDICGKSRPVFDQFQQLLLAVPLDGSCTLNDILNANFGPKSDLIEYQSLHCSKCDRNTTQKGRVYLVYMPDTLIISFMRMTNNLSKIKTRITVPLTVNFENNMVTQQNGSKNQDFRCKGPFVYDLYGLGLHSGNTLASGHYRMLARSLDQLVAGNPAGSWHMFDDKNVTPFNVTAIDPSEISLLFLQRQGHL</sequence>
<dbReference type="PANTHER" id="PTHR21646">
    <property type="entry name" value="UBIQUITIN CARBOXYL-TERMINAL HYDROLASE"/>
    <property type="match status" value="1"/>
</dbReference>
<dbReference type="Pfam" id="PF00443">
    <property type="entry name" value="UCH"/>
    <property type="match status" value="1"/>
</dbReference>
<evidence type="ECO:0000256" key="1">
    <source>
        <dbReference type="ARBA" id="ARBA00009085"/>
    </source>
</evidence>
<dbReference type="PROSITE" id="PS50235">
    <property type="entry name" value="USP_3"/>
    <property type="match status" value="1"/>
</dbReference>
<evidence type="ECO:0000313" key="5">
    <source>
        <dbReference type="EMBL" id="RKF72867.1"/>
    </source>
</evidence>
<dbReference type="Gene3D" id="3.90.70.10">
    <property type="entry name" value="Cysteine proteinases"/>
    <property type="match status" value="1"/>
</dbReference>
<feature type="region of interest" description="Disordered" evidence="2">
    <location>
        <begin position="237"/>
        <end position="283"/>
    </location>
</feature>